<gene>
    <name evidence="1" type="ORF">CHLRE_02g095061v5</name>
</gene>
<dbReference type="Proteomes" id="UP000006906">
    <property type="component" value="Chromosome 2"/>
</dbReference>
<name>A0A2K3E1L0_CHLRE</name>
<accession>A0A2K3E1L0</accession>
<proteinExistence type="predicted"/>
<dbReference type="AlphaFoldDB" id="A0A2K3E1L0"/>
<keyword evidence="2" id="KW-1185">Reference proteome</keyword>
<dbReference type="GeneID" id="5727710"/>
<dbReference type="OrthoDB" id="2014213at2759"/>
<dbReference type="PANTHER" id="PTHR47687">
    <property type="entry name" value="G8 DOMAIN-CONTAINING PROTEIN DDB_G0288475-RELATED"/>
    <property type="match status" value="1"/>
</dbReference>
<reference evidence="1 2" key="1">
    <citation type="journal article" date="2007" name="Science">
        <title>The Chlamydomonas genome reveals the evolution of key animal and plant functions.</title>
        <authorList>
            <person name="Merchant S.S."/>
            <person name="Prochnik S.E."/>
            <person name="Vallon O."/>
            <person name="Harris E.H."/>
            <person name="Karpowicz S.J."/>
            <person name="Witman G.B."/>
            <person name="Terry A."/>
            <person name="Salamov A."/>
            <person name="Fritz-Laylin L.K."/>
            <person name="Marechal-Drouard L."/>
            <person name="Marshall W.F."/>
            <person name="Qu L.H."/>
            <person name="Nelson D.R."/>
            <person name="Sanderfoot A.A."/>
            <person name="Spalding M.H."/>
            <person name="Kapitonov V.V."/>
            <person name="Ren Q."/>
            <person name="Ferris P."/>
            <person name="Lindquist E."/>
            <person name="Shapiro H."/>
            <person name="Lucas S.M."/>
            <person name="Grimwood J."/>
            <person name="Schmutz J."/>
            <person name="Cardol P."/>
            <person name="Cerutti H."/>
            <person name="Chanfreau G."/>
            <person name="Chen C.L."/>
            <person name="Cognat V."/>
            <person name="Croft M.T."/>
            <person name="Dent R."/>
            <person name="Dutcher S."/>
            <person name="Fernandez E."/>
            <person name="Fukuzawa H."/>
            <person name="Gonzalez-Ballester D."/>
            <person name="Gonzalez-Halphen D."/>
            <person name="Hallmann A."/>
            <person name="Hanikenne M."/>
            <person name="Hippler M."/>
            <person name="Inwood W."/>
            <person name="Jabbari K."/>
            <person name="Kalanon M."/>
            <person name="Kuras R."/>
            <person name="Lefebvre P.A."/>
            <person name="Lemaire S.D."/>
            <person name="Lobanov A.V."/>
            <person name="Lohr M."/>
            <person name="Manuell A."/>
            <person name="Meier I."/>
            <person name="Mets L."/>
            <person name="Mittag M."/>
            <person name="Mittelmeier T."/>
            <person name="Moroney J.V."/>
            <person name="Moseley J."/>
            <person name="Napoli C."/>
            <person name="Nedelcu A.M."/>
            <person name="Niyogi K."/>
            <person name="Novoselov S.V."/>
            <person name="Paulsen I.T."/>
            <person name="Pazour G."/>
            <person name="Purton S."/>
            <person name="Ral J.P."/>
            <person name="Riano-Pachon D.M."/>
            <person name="Riekhof W."/>
            <person name="Rymarquis L."/>
            <person name="Schroda M."/>
            <person name="Stern D."/>
            <person name="Umen J."/>
            <person name="Willows R."/>
            <person name="Wilson N."/>
            <person name="Zimmer S.L."/>
            <person name="Allmer J."/>
            <person name="Balk J."/>
            <person name="Bisova K."/>
            <person name="Chen C.J."/>
            <person name="Elias M."/>
            <person name="Gendler K."/>
            <person name="Hauser C."/>
            <person name="Lamb M.R."/>
            <person name="Ledford H."/>
            <person name="Long J.C."/>
            <person name="Minagawa J."/>
            <person name="Page M.D."/>
            <person name="Pan J."/>
            <person name="Pootakham W."/>
            <person name="Roje S."/>
            <person name="Rose A."/>
            <person name="Stahlberg E."/>
            <person name="Terauchi A.M."/>
            <person name="Yang P."/>
            <person name="Ball S."/>
            <person name="Bowler C."/>
            <person name="Dieckmann C.L."/>
            <person name="Gladyshev V.N."/>
            <person name="Green P."/>
            <person name="Jorgensen R."/>
            <person name="Mayfield S."/>
            <person name="Mueller-Roeber B."/>
            <person name="Rajamani S."/>
            <person name="Sayre R.T."/>
            <person name="Brokstein P."/>
            <person name="Dubchak I."/>
            <person name="Goodstein D."/>
            <person name="Hornick L."/>
            <person name="Huang Y.W."/>
            <person name="Jhaveri J."/>
            <person name="Luo Y."/>
            <person name="Martinez D."/>
            <person name="Ngau W.C."/>
            <person name="Otillar B."/>
            <person name="Poliakov A."/>
            <person name="Porter A."/>
            <person name="Szajkowski L."/>
            <person name="Werner G."/>
            <person name="Zhou K."/>
            <person name="Grigoriev I.V."/>
            <person name="Rokhsar D.S."/>
            <person name="Grossman A.R."/>
        </authorList>
    </citation>
    <scope>NUCLEOTIDE SEQUENCE [LARGE SCALE GENOMIC DNA]</scope>
    <source>
        <strain evidence="2">CC-503</strain>
    </source>
</reference>
<dbReference type="RefSeq" id="XP_042927165.1">
    <property type="nucleotide sequence ID" value="XM_043059533.1"/>
</dbReference>
<dbReference type="KEGG" id="cre:CHLRE_02g095061v5"/>
<dbReference type="PANTHER" id="PTHR47687:SF4">
    <property type="entry name" value="G8 DOMAIN-CONTAINING PROTEIN DDB_G0286311-RELATED"/>
    <property type="match status" value="1"/>
</dbReference>
<dbReference type="InterPro" id="IPR052334">
    <property type="entry name" value="G8_domain-comF-like"/>
</dbReference>
<evidence type="ECO:0000313" key="2">
    <source>
        <dbReference type="Proteomes" id="UP000006906"/>
    </source>
</evidence>
<sequence length="216" mass="22889">MHRGFTHSLIPIGADAREERFHFLAHQTWAGHRAAYKRYWFSGKHLYIKMADPGAGDYRLMGRDPYSACPWVSGTPSAPNPSTGTSYPPNPLSPGARFCPLAADPATDVSDSPPAAYNSWMDPFCTDVAPPGSVLGCSQVAAQGQCGSGAIRAPPDPHAAVIGGYCAVSCGVCVQGVRTCVDRAPPGAQHRAACNGPWRIAWTEAARAASTRRHDG</sequence>
<dbReference type="EMBL" id="CM008963">
    <property type="protein sequence ID" value="PNW86674.1"/>
    <property type="molecule type" value="Genomic_DNA"/>
</dbReference>
<protein>
    <submittedName>
        <fullName evidence="1">Uncharacterized protein</fullName>
    </submittedName>
</protein>
<evidence type="ECO:0000313" key="1">
    <source>
        <dbReference type="EMBL" id="PNW86674.1"/>
    </source>
</evidence>
<dbReference type="Gramene" id="PNW86674">
    <property type="protein sequence ID" value="PNW86674"/>
    <property type="gene ID" value="CHLRE_02g095061v5"/>
</dbReference>
<dbReference type="InParanoid" id="A0A2K3E1L0"/>
<dbReference type="PaxDb" id="3055-EDO97174"/>
<organism evidence="1 2">
    <name type="scientific">Chlamydomonas reinhardtii</name>
    <name type="common">Chlamydomonas smithii</name>
    <dbReference type="NCBI Taxonomy" id="3055"/>
    <lineage>
        <taxon>Eukaryota</taxon>
        <taxon>Viridiplantae</taxon>
        <taxon>Chlorophyta</taxon>
        <taxon>core chlorophytes</taxon>
        <taxon>Chlorophyceae</taxon>
        <taxon>CS clade</taxon>
        <taxon>Chlamydomonadales</taxon>
        <taxon>Chlamydomonadaceae</taxon>
        <taxon>Chlamydomonas</taxon>
    </lineage>
</organism>